<keyword evidence="2 8" id="KW-0812">Transmembrane</keyword>
<evidence type="ECO:0000313" key="11">
    <source>
        <dbReference type="Proteomes" id="UP001164929"/>
    </source>
</evidence>
<evidence type="ECO:0000259" key="9">
    <source>
        <dbReference type="Pfam" id="PF13962"/>
    </source>
</evidence>
<dbReference type="InterPro" id="IPR026961">
    <property type="entry name" value="PGG_dom"/>
</dbReference>
<evidence type="ECO:0000256" key="8">
    <source>
        <dbReference type="SAM" id="Phobius"/>
    </source>
</evidence>
<sequence>MTMTMMMEPSKSSLRFIAYQRFFTAVRSGDLDSLKQIVGEQPSDVSDLMSLQTDAGETALYIAADKNLEEVFRYLVKLCDLETVKIRSKSDLNAFHLAAKKGHLGIVKDLLVTWPELCKVCDSSNTSPLYSAAVKDHLDVVNAILDVDVSSMRIVRKNEKTSLHTAARYGLLDMVKVLIHRDPGIVCIKDKKGQTALHMAVKGQSTSVVEEILLADCSILNERDKKGNMAVHVATRKSRPQIISLLLNYISIDVNIINNQHETAMDLADKLPYGESALEIKEALTEAGAKHARHVGQMDEAMELKRTVSDIKHEVHSQLIQNEKTNRRVSGIAKELRKIHREAVQNTTNSVTVVAVLFASIAFLAIFNLPGQYIQDGAETGKASIAGNVGFQVFCLLNATSLFISLAVVVVQITLVAWDTQAQKQLVSIVNKLMWAACACTCGAFLSIAFVVVGKKSSWMAITITLTGAPILVGTLASMCYFVFRQHFGAFRDSQRRIKRASGSKSFSWSVYSANIPDSDEVWILGRKEASTGMLQFCNLNVDFCKFCFIKDITSLTGNLTAEQVASFWPRNGNMQITNKTFWQG</sequence>
<keyword evidence="4 8" id="KW-1133">Transmembrane helix</keyword>
<dbReference type="PANTHER" id="PTHR24186">
    <property type="entry name" value="PROTEIN PHOSPHATASE 1 REGULATORY SUBUNIT"/>
    <property type="match status" value="1"/>
</dbReference>
<dbReference type="Pfam" id="PF12796">
    <property type="entry name" value="Ank_2"/>
    <property type="match status" value="2"/>
</dbReference>
<dbReference type="Gene3D" id="1.25.40.20">
    <property type="entry name" value="Ankyrin repeat-containing domain"/>
    <property type="match status" value="2"/>
</dbReference>
<comment type="subcellular location">
    <subcellularLocation>
        <location evidence="1">Membrane</location>
        <topology evidence="1">Multi-pass membrane protein</topology>
    </subcellularLocation>
</comment>
<dbReference type="PROSITE" id="PS50088">
    <property type="entry name" value="ANK_REPEAT"/>
    <property type="match status" value="1"/>
</dbReference>
<comment type="caution">
    <text evidence="10">The sequence shown here is derived from an EMBL/GenBank/DDBJ whole genome shotgun (WGS) entry which is preliminary data.</text>
</comment>
<evidence type="ECO:0000256" key="1">
    <source>
        <dbReference type="ARBA" id="ARBA00004141"/>
    </source>
</evidence>
<dbReference type="InterPro" id="IPR036770">
    <property type="entry name" value="Ankyrin_rpt-contain_sf"/>
</dbReference>
<feature type="transmembrane region" description="Helical" evidence="8">
    <location>
        <begin position="389"/>
        <end position="418"/>
    </location>
</feature>
<feature type="domain" description="PGG" evidence="9">
    <location>
        <begin position="342"/>
        <end position="451"/>
    </location>
</feature>
<keyword evidence="3" id="KW-0677">Repeat</keyword>
<feature type="repeat" description="ANK" evidence="7">
    <location>
        <begin position="192"/>
        <end position="225"/>
    </location>
</feature>
<evidence type="ECO:0000256" key="5">
    <source>
        <dbReference type="ARBA" id="ARBA00023043"/>
    </source>
</evidence>
<organism evidence="10 11">
    <name type="scientific">Populus alba x Populus x berolinensis</name>
    <dbReference type="NCBI Taxonomy" id="444605"/>
    <lineage>
        <taxon>Eukaryota</taxon>
        <taxon>Viridiplantae</taxon>
        <taxon>Streptophyta</taxon>
        <taxon>Embryophyta</taxon>
        <taxon>Tracheophyta</taxon>
        <taxon>Spermatophyta</taxon>
        <taxon>Magnoliopsida</taxon>
        <taxon>eudicotyledons</taxon>
        <taxon>Gunneridae</taxon>
        <taxon>Pentapetalae</taxon>
        <taxon>rosids</taxon>
        <taxon>fabids</taxon>
        <taxon>Malpighiales</taxon>
        <taxon>Salicaceae</taxon>
        <taxon>Saliceae</taxon>
        <taxon>Populus</taxon>
    </lineage>
</organism>
<protein>
    <submittedName>
        <fullName evidence="10">Ankyrin repeat-containing protein</fullName>
    </submittedName>
</protein>
<feature type="transmembrane region" description="Helical" evidence="8">
    <location>
        <begin position="430"/>
        <end position="453"/>
    </location>
</feature>
<feature type="transmembrane region" description="Helical" evidence="8">
    <location>
        <begin position="347"/>
        <end position="369"/>
    </location>
</feature>
<evidence type="ECO:0000313" key="10">
    <source>
        <dbReference type="EMBL" id="KAJ6988234.1"/>
    </source>
</evidence>
<proteinExistence type="predicted"/>
<dbReference type="SMART" id="SM00248">
    <property type="entry name" value="ANK"/>
    <property type="match status" value="7"/>
</dbReference>
<gene>
    <name evidence="10" type="ORF">NC653_021230</name>
</gene>
<keyword evidence="11" id="KW-1185">Reference proteome</keyword>
<dbReference type="PANTHER" id="PTHR24186:SF2">
    <property type="entry name" value="OS02G0735700 PROTEIN"/>
    <property type="match status" value="1"/>
</dbReference>
<dbReference type="Pfam" id="PF13962">
    <property type="entry name" value="PGG"/>
    <property type="match status" value="1"/>
</dbReference>
<evidence type="ECO:0000256" key="3">
    <source>
        <dbReference type="ARBA" id="ARBA00022737"/>
    </source>
</evidence>
<keyword evidence="6 8" id="KW-0472">Membrane</keyword>
<dbReference type="GO" id="GO:0005886">
    <property type="term" value="C:plasma membrane"/>
    <property type="evidence" value="ECO:0007669"/>
    <property type="project" value="TreeGrafter"/>
</dbReference>
<evidence type="ECO:0000256" key="2">
    <source>
        <dbReference type="ARBA" id="ARBA00022692"/>
    </source>
</evidence>
<accession>A0AAD6MME2</accession>
<name>A0AAD6MME2_9ROSI</name>
<keyword evidence="5 7" id="KW-0040">ANK repeat</keyword>
<reference evidence="10" key="1">
    <citation type="journal article" date="2023" name="Mol. Ecol. Resour.">
        <title>Chromosome-level genome assembly of a triploid poplar Populus alba 'Berolinensis'.</title>
        <authorList>
            <person name="Chen S."/>
            <person name="Yu Y."/>
            <person name="Wang X."/>
            <person name="Wang S."/>
            <person name="Zhang T."/>
            <person name="Zhou Y."/>
            <person name="He R."/>
            <person name="Meng N."/>
            <person name="Wang Y."/>
            <person name="Liu W."/>
            <person name="Liu Z."/>
            <person name="Liu J."/>
            <person name="Guo Q."/>
            <person name="Huang H."/>
            <person name="Sederoff R.R."/>
            <person name="Wang G."/>
            <person name="Qu G."/>
            <person name="Chen S."/>
        </authorList>
    </citation>
    <scope>NUCLEOTIDE SEQUENCE</scope>
    <source>
        <strain evidence="10">SC-2020</strain>
    </source>
</reference>
<dbReference type="Proteomes" id="UP001164929">
    <property type="component" value="Chromosome 8"/>
</dbReference>
<feature type="transmembrane region" description="Helical" evidence="8">
    <location>
        <begin position="459"/>
        <end position="484"/>
    </location>
</feature>
<dbReference type="AlphaFoldDB" id="A0AAD6MME2"/>
<evidence type="ECO:0000256" key="4">
    <source>
        <dbReference type="ARBA" id="ARBA00022989"/>
    </source>
</evidence>
<dbReference type="InterPro" id="IPR002110">
    <property type="entry name" value="Ankyrin_rpt"/>
</dbReference>
<dbReference type="EMBL" id="JAQIZT010000008">
    <property type="protein sequence ID" value="KAJ6988234.1"/>
    <property type="molecule type" value="Genomic_DNA"/>
</dbReference>
<evidence type="ECO:0000256" key="6">
    <source>
        <dbReference type="ARBA" id="ARBA00023136"/>
    </source>
</evidence>
<dbReference type="SUPFAM" id="SSF48403">
    <property type="entry name" value="Ankyrin repeat"/>
    <property type="match status" value="1"/>
</dbReference>
<evidence type="ECO:0000256" key="7">
    <source>
        <dbReference type="PROSITE-ProRule" id="PRU00023"/>
    </source>
</evidence>